<sequence>MAGQEKHGDRMLQRTLELQRFPIGSAPMCIRVPFEDKVATPSKRKQWIKKNAIVPEEIGAGGFSDGRHAVKNGHLMNSGPLGHCDDPDCVDCPSAYKNRMLFQRRSYPLDNEGGRWKKFVSYLPGISIMNPHAKIVRHWNQFFAISCLLAIFIDPLFFFLLSMDKDNKCIVFSWYFAKALIVARSVTDAIYVLHIILQFKMAYVDPESRVVGTGDMIDDPRKVAMRYLRGAFVLDMILVLPLPQVMIWRVIPKFVGVSSANYAKNMFRATVLLQYAPRIIRFLPLLGGQSANGFVFESAWANFVINLLIFLLAGHVVGSFWYLFGLQSVNQCLRNACVALNITSCAEFIDCGYEISELDRGKRHLWFNDSVSQSCFDTTNGSFKYGIYQQAVLLTAEPGVNRYIYSLFWGFQQISTLAGNLVPSYFVWEVLFTKAIIALGLLLFALLIGNMQNFLQSLGKRRLEMQLRRHDVEQWMSHRQLPEDLRRRVRSAERYRWMATRGVNEEELLKILPEDIQRDIRQHFFRFLDKIPLFTLKNCALSDAICDKLKQSLYISGTDILCEGHPVEKIVFVVRGKLETIGADGSRTSFNEEAVCGAELLSWYLEQSLVKRDGNPEIRWMSTRTVRCLTNVEAFVLQASDLEEAILQFSTSLRNPLVVAAIRYGSPTWRTVAASHIQLMWRYRQSRLKRAAVLKG</sequence>
<proteinExistence type="predicted"/>
<dbReference type="Proteomes" id="UP001732700">
    <property type="component" value="Chromosome 7A"/>
</dbReference>
<accession>A0ACD5ZQX4</accession>
<reference evidence="1" key="2">
    <citation type="submission" date="2025-09" db="UniProtKB">
        <authorList>
            <consortium name="EnsemblPlants"/>
        </authorList>
    </citation>
    <scope>IDENTIFICATION</scope>
</reference>
<reference evidence="1" key="1">
    <citation type="submission" date="2021-05" db="EMBL/GenBank/DDBJ databases">
        <authorList>
            <person name="Scholz U."/>
            <person name="Mascher M."/>
            <person name="Fiebig A."/>
        </authorList>
    </citation>
    <scope>NUCLEOTIDE SEQUENCE [LARGE SCALE GENOMIC DNA]</scope>
</reference>
<organism evidence="1 2">
    <name type="scientific">Avena sativa</name>
    <name type="common">Oat</name>
    <dbReference type="NCBI Taxonomy" id="4498"/>
    <lineage>
        <taxon>Eukaryota</taxon>
        <taxon>Viridiplantae</taxon>
        <taxon>Streptophyta</taxon>
        <taxon>Embryophyta</taxon>
        <taxon>Tracheophyta</taxon>
        <taxon>Spermatophyta</taxon>
        <taxon>Magnoliopsida</taxon>
        <taxon>Liliopsida</taxon>
        <taxon>Poales</taxon>
        <taxon>Poaceae</taxon>
        <taxon>BOP clade</taxon>
        <taxon>Pooideae</taxon>
        <taxon>Poodae</taxon>
        <taxon>Poeae</taxon>
        <taxon>Poeae Chloroplast Group 1 (Aveneae type)</taxon>
        <taxon>Aveninae</taxon>
        <taxon>Avena</taxon>
    </lineage>
</organism>
<evidence type="ECO:0000313" key="1">
    <source>
        <dbReference type="EnsemblPlants" id="AVESA.00010b.r2.7AG1208530.1.CDS"/>
    </source>
</evidence>
<protein>
    <submittedName>
        <fullName evidence="1">Uncharacterized protein</fullName>
    </submittedName>
</protein>
<dbReference type="EnsemblPlants" id="AVESA.00010b.r2.7AG1208530.1">
    <property type="protein sequence ID" value="AVESA.00010b.r2.7AG1208530.1.CDS"/>
    <property type="gene ID" value="AVESA.00010b.r2.7AG1208530"/>
</dbReference>
<name>A0ACD5ZQX4_AVESA</name>
<keyword evidence="2" id="KW-1185">Reference proteome</keyword>
<evidence type="ECO:0000313" key="2">
    <source>
        <dbReference type="Proteomes" id="UP001732700"/>
    </source>
</evidence>